<dbReference type="GO" id="GO:0005743">
    <property type="term" value="C:mitochondrial inner membrane"/>
    <property type="evidence" value="ECO:0007669"/>
    <property type="project" value="UniProtKB-SubCell"/>
</dbReference>
<evidence type="ECO:0000256" key="11">
    <source>
        <dbReference type="ARBA" id="ARBA00022990"/>
    </source>
</evidence>
<evidence type="ECO:0000256" key="2">
    <source>
        <dbReference type="ARBA" id="ARBA00004443"/>
    </source>
</evidence>
<dbReference type="CDD" id="cd20263">
    <property type="entry name" value="Complex1_LYR_NDUFB9_LYRM3"/>
    <property type="match status" value="1"/>
</dbReference>
<dbReference type="PANTHER" id="PTHR12868">
    <property type="entry name" value="NADH-UBIQUINONE OXIDOREDUCTASE B22 SUBUNIT"/>
    <property type="match status" value="1"/>
</dbReference>
<keyword evidence="7" id="KW-0597">Phosphoprotein</keyword>
<keyword evidence="8" id="KW-0679">Respiratory chain</keyword>
<sequence length="143" mass="17616">MAHLPSELVPHSRKVCRLYKRALRCLEDWYHRTHDYRIQAVLMRERFDKNKDIKDMRYATYLLQEGEKELFSKQHFQPKTFANSATGGAYGRKGEIPDWVLDYWHPLEKAMYPKYFARREQMKDEYEEWYFKTYPEEKKIKDH</sequence>
<dbReference type="EMBL" id="OZ034833">
    <property type="protein sequence ID" value="CAL1675070.1"/>
    <property type="molecule type" value="Genomic_DNA"/>
</dbReference>
<evidence type="ECO:0000256" key="9">
    <source>
        <dbReference type="ARBA" id="ARBA00022792"/>
    </source>
</evidence>
<accession>A0AAV2N6X6</accession>
<evidence type="ECO:0000256" key="15">
    <source>
        <dbReference type="ARBA" id="ARBA00032528"/>
    </source>
</evidence>
<evidence type="ECO:0000256" key="5">
    <source>
        <dbReference type="ARBA" id="ARBA00018684"/>
    </source>
</evidence>
<comment type="function">
    <text evidence="1">Accessory subunit of the mitochondrial membrane respiratory chain NADH dehydrogenase (Complex I), that is believed to be not involved in catalysis. Complex I functions in the transfer of electrons from NADH to the respiratory chain. The immediate electron acceptor for the enzyme is believed to be ubiquinone.</text>
</comment>
<evidence type="ECO:0000256" key="14">
    <source>
        <dbReference type="ARBA" id="ARBA00030192"/>
    </source>
</evidence>
<dbReference type="Proteomes" id="UP001497644">
    <property type="component" value="Chromosome 10"/>
</dbReference>
<evidence type="ECO:0000256" key="13">
    <source>
        <dbReference type="ARBA" id="ARBA00023136"/>
    </source>
</evidence>
<gene>
    <name evidence="17" type="ORF">LPLAT_LOCUS1569</name>
</gene>
<evidence type="ECO:0000256" key="12">
    <source>
        <dbReference type="ARBA" id="ARBA00023128"/>
    </source>
</evidence>
<evidence type="ECO:0000259" key="16">
    <source>
        <dbReference type="Pfam" id="PF05347"/>
    </source>
</evidence>
<evidence type="ECO:0000256" key="6">
    <source>
        <dbReference type="ARBA" id="ARBA00022448"/>
    </source>
</evidence>
<dbReference type="Pfam" id="PF05347">
    <property type="entry name" value="Complex1_LYR"/>
    <property type="match status" value="1"/>
</dbReference>
<evidence type="ECO:0000313" key="18">
    <source>
        <dbReference type="Proteomes" id="UP001497644"/>
    </source>
</evidence>
<evidence type="ECO:0000256" key="4">
    <source>
        <dbReference type="ARBA" id="ARBA00011790"/>
    </source>
</evidence>
<keyword evidence="13" id="KW-0472">Membrane</keyword>
<protein>
    <recommendedName>
        <fullName evidence="5">NADH dehydrogenase [ubiquinone] 1 beta subcomplex subunit 9</fullName>
    </recommendedName>
    <alternativeName>
        <fullName evidence="14">Complex I-B22</fullName>
    </alternativeName>
    <alternativeName>
        <fullName evidence="15">NADH-ubiquinone oxidoreductase B22 subunit</fullName>
    </alternativeName>
</protein>
<feature type="domain" description="Complex 1 LYR protein" evidence="16">
    <location>
        <begin position="13"/>
        <end position="70"/>
    </location>
</feature>
<dbReference type="InterPro" id="IPR008011">
    <property type="entry name" value="Complex1_LYR_dom"/>
</dbReference>
<reference evidence="17" key="1">
    <citation type="submission" date="2024-04" db="EMBL/GenBank/DDBJ databases">
        <authorList>
            <consortium name="Molecular Ecology Group"/>
        </authorList>
    </citation>
    <scope>NUCLEOTIDE SEQUENCE</scope>
</reference>
<evidence type="ECO:0000256" key="1">
    <source>
        <dbReference type="ARBA" id="ARBA00002920"/>
    </source>
</evidence>
<keyword evidence="12" id="KW-0496">Mitochondrion</keyword>
<proteinExistence type="inferred from homology"/>
<dbReference type="PANTHER" id="PTHR12868:SF0">
    <property type="entry name" value="NADH DEHYDROGENASE [UBIQUINONE] 1 BETA SUBCOMPLEX SUBUNIT 9"/>
    <property type="match status" value="1"/>
</dbReference>
<evidence type="ECO:0000256" key="7">
    <source>
        <dbReference type="ARBA" id="ARBA00022553"/>
    </source>
</evidence>
<comment type="subunit">
    <text evidence="4">Mammalian complex I is composed of 45 different subunits.</text>
</comment>
<evidence type="ECO:0000256" key="10">
    <source>
        <dbReference type="ARBA" id="ARBA00022982"/>
    </source>
</evidence>
<name>A0AAV2N6X6_9HYME</name>
<evidence type="ECO:0000256" key="3">
    <source>
        <dbReference type="ARBA" id="ARBA00009508"/>
    </source>
</evidence>
<dbReference type="InterPro" id="IPR033034">
    <property type="entry name" value="NDUFB9"/>
</dbReference>
<comment type="subcellular location">
    <subcellularLocation>
        <location evidence="2">Mitochondrion inner membrane</location>
        <topology evidence="2">Peripheral membrane protein</topology>
        <orientation evidence="2">Matrix side</orientation>
    </subcellularLocation>
</comment>
<comment type="similarity">
    <text evidence="3">Belongs to the complex I LYR family.</text>
</comment>
<dbReference type="GO" id="GO:0006120">
    <property type="term" value="P:mitochondrial electron transport, NADH to ubiquinone"/>
    <property type="evidence" value="ECO:0007669"/>
    <property type="project" value="InterPro"/>
</dbReference>
<evidence type="ECO:0000313" key="17">
    <source>
        <dbReference type="EMBL" id="CAL1675070.1"/>
    </source>
</evidence>
<keyword evidence="11" id="KW-0007">Acetylation</keyword>
<keyword evidence="6" id="KW-0813">Transport</keyword>
<dbReference type="AlphaFoldDB" id="A0AAV2N6X6"/>
<evidence type="ECO:0000256" key="8">
    <source>
        <dbReference type="ARBA" id="ARBA00022660"/>
    </source>
</evidence>
<keyword evidence="18" id="KW-1185">Reference proteome</keyword>
<keyword evidence="10" id="KW-0249">Electron transport</keyword>
<keyword evidence="9" id="KW-0999">Mitochondrion inner membrane</keyword>
<organism evidence="17 18">
    <name type="scientific">Lasius platythorax</name>
    <dbReference type="NCBI Taxonomy" id="488582"/>
    <lineage>
        <taxon>Eukaryota</taxon>
        <taxon>Metazoa</taxon>
        <taxon>Ecdysozoa</taxon>
        <taxon>Arthropoda</taxon>
        <taxon>Hexapoda</taxon>
        <taxon>Insecta</taxon>
        <taxon>Pterygota</taxon>
        <taxon>Neoptera</taxon>
        <taxon>Endopterygota</taxon>
        <taxon>Hymenoptera</taxon>
        <taxon>Apocrita</taxon>
        <taxon>Aculeata</taxon>
        <taxon>Formicoidea</taxon>
        <taxon>Formicidae</taxon>
        <taxon>Formicinae</taxon>
        <taxon>Lasius</taxon>
        <taxon>Lasius</taxon>
    </lineage>
</organism>
<dbReference type="InterPro" id="IPR045292">
    <property type="entry name" value="Complex1_LYR_NDUFB9_LYRM3"/>
</dbReference>